<name>A0AAV4N829_CAEEX</name>
<proteinExistence type="predicted"/>
<dbReference type="Proteomes" id="UP001054945">
    <property type="component" value="Unassembled WGS sequence"/>
</dbReference>
<protein>
    <submittedName>
        <fullName evidence="1">Uncharacterized protein</fullName>
    </submittedName>
</protein>
<organism evidence="1 2">
    <name type="scientific">Caerostris extrusa</name>
    <name type="common">Bark spider</name>
    <name type="synonym">Caerostris bankana</name>
    <dbReference type="NCBI Taxonomy" id="172846"/>
    <lineage>
        <taxon>Eukaryota</taxon>
        <taxon>Metazoa</taxon>
        <taxon>Ecdysozoa</taxon>
        <taxon>Arthropoda</taxon>
        <taxon>Chelicerata</taxon>
        <taxon>Arachnida</taxon>
        <taxon>Araneae</taxon>
        <taxon>Araneomorphae</taxon>
        <taxon>Entelegynae</taxon>
        <taxon>Araneoidea</taxon>
        <taxon>Araneidae</taxon>
        <taxon>Caerostris</taxon>
    </lineage>
</organism>
<reference evidence="1 2" key="1">
    <citation type="submission" date="2021-06" db="EMBL/GenBank/DDBJ databases">
        <title>Caerostris extrusa draft genome.</title>
        <authorList>
            <person name="Kono N."/>
            <person name="Arakawa K."/>
        </authorList>
    </citation>
    <scope>NUCLEOTIDE SEQUENCE [LARGE SCALE GENOMIC DNA]</scope>
</reference>
<comment type="caution">
    <text evidence="1">The sequence shown here is derived from an EMBL/GenBank/DDBJ whole genome shotgun (WGS) entry which is preliminary data.</text>
</comment>
<keyword evidence="2" id="KW-1185">Reference proteome</keyword>
<sequence length="94" mass="10226">MPYLLFLIRLQYAREKGLGRRVGESVGGGRSIKSVVVVVPAPANGNLAAEKPPTLLMAPVASAMTSQKGTGKGWTKGGGWIFKRRERFEERNKV</sequence>
<evidence type="ECO:0000313" key="2">
    <source>
        <dbReference type="Proteomes" id="UP001054945"/>
    </source>
</evidence>
<gene>
    <name evidence="1" type="ORF">CEXT_454601</name>
</gene>
<accession>A0AAV4N829</accession>
<dbReference type="EMBL" id="BPLR01020575">
    <property type="protein sequence ID" value="GIX80181.1"/>
    <property type="molecule type" value="Genomic_DNA"/>
</dbReference>
<evidence type="ECO:0000313" key="1">
    <source>
        <dbReference type="EMBL" id="GIX80181.1"/>
    </source>
</evidence>
<dbReference type="AlphaFoldDB" id="A0AAV4N829"/>